<keyword evidence="3" id="KW-1185">Reference proteome</keyword>
<keyword evidence="1" id="KW-0812">Transmembrane</keyword>
<dbReference type="KEGG" id="ppn:Palpr_0844"/>
<feature type="transmembrane region" description="Helical" evidence="1">
    <location>
        <begin position="43"/>
        <end position="71"/>
    </location>
</feature>
<protein>
    <recommendedName>
        <fullName evidence="4">Cytidylate kinase</fullName>
    </recommendedName>
</protein>
<dbReference type="Gene3D" id="3.40.50.300">
    <property type="entry name" value="P-loop containing nucleotide triphosphate hydrolases"/>
    <property type="match status" value="1"/>
</dbReference>
<dbReference type="HOGENOM" id="CLU_053090_0_0_10"/>
<dbReference type="SUPFAM" id="SSF52540">
    <property type="entry name" value="P-loop containing nucleoside triphosphate hydrolases"/>
    <property type="match status" value="1"/>
</dbReference>
<dbReference type="InterPro" id="IPR038750">
    <property type="entry name" value="YczE/YyaS-like"/>
</dbReference>
<dbReference type="RefSeq" id="WP_013444365.1">
    <property type="nucleotide sequence ID" value="NC_014734.1"/>
</dbReference>
<sequence>MKKEGLFRRSIALIAGLFIMAFGVALSVKANLGTSPISCVPYVYSLGFPITIGAASIVMNVVLILLQMAVLRKNYQPIQLLQFPVAFFFGFFIDFAMFVLSGVQPANYLWQWILCLLSCVIIAFGVFLEVKAKVTYLAGEGLSLAISKAFQKEFGKVKVGLDSTLVAIGIVSSLVFLHNLQGIREGTVAAALLVGSIAKFYGKHLTFIDNLLTPKATTETRSTPSIVTDQPDRLIINIAREYGSGGHEIGEIVARKLGISFYDTKLIELSAAASGFTPEYVKEHEQKLANGLLFDLYEQNYAYINEEMPLLDTLFMVQSKVIRDISQKESCVIVGRCADFVLKSHPNCFNVFIHANKEYRMRRIIHEYGVDAALAEKEMEKTDKERLNYCRHYTHRTWGQSGNYHLTLDNSLFGPEQSAMMIIEALQKRIINKD</sequence>
<evidence type="ECO:0008006" key="4">
    <source>
        <dbReference type="Google" id="ProtNLM"/>
    </source>
</evidence>
<dbReference type="EMBL" id="CP002345">
    <property type="protein sequence ID" value="ADQ78996.1"/>
    <property type="molecule type" value="Genomic_DNA"/>
</dbReference>
<dbReference type="PANTHER" id="PTHR40078:SF1">
    <property type="entry name" value="INTEGRAL MEMBRANE PROTEIN"/>
    <property type="match status" value="1"/>
</dbReference>
<evidence type="ECO:0000256" key="1">
    <source>
        <dbReference type="SAM" id="Phobius"/>
    </source>
</evidence>
<keyword evidence="1" id="KW-1133">Transmembrane helix</keyword>
<name>E4T2Q2_PALPW</name>
<dbReference type="InterPro" id="IPR027417">
    <property type="entry name" value="P-loop_NTPase"/>
</dbReference>
<organism evidence="2 3">
    <name type="scientific">Paludibacter propionicigenes (strain DSM 17365 / JCM 13257 / WB4)</name>
    <dbReference type="NCBI Taxonomy" id="694427"/>
    <lineage>
        <taxon>Bacteria</taxon>
        <taxon>Pseudomonadati</taxon>
        <taxon>Bacteroidota</taxon>
        <taxon>Bacteroidia</taxon>
        <taxon>Bacteroidales</taxon>
        <taxon>Paludibacteraceae</taxon>
        <taxon>Paludibacter</taxon>
    </lineage>
</organism>
<evidence type="ECO:0000313" key="2">
    <source>
        <dbReference type="EMBL" id="ADQ78996.1"/>
    </source>
</evidence>
<reference key="1">
    <citation type="submission" date="2010-11" db="EMBL/GenBank/DDBJ databases">
        <title>The complete genome of Paludibacter propionicigenes DSM 17365.</title>
        <authorList>
            <consortium name="US DOE Joint Genome Institute (JGI-PGF)"/>
            <person name="Lucas S."/>
            <person name="Copeland A."/>
            <person name="Lapidus A."/>
            <person name="Bruce D."/>
            <person name="Goodwin L."/>
            <person name="Pitluck S."/>
            <person name="Kyrpides N."/>
            <person name="Mavromatis K."/>
            <person name="Ivanova N."/>
            <person name="Munk A.C."/>
            <person name="Brettin T."/>
            <person name="Detter J.C."/>
            <person name="Han C."/>
            <person name="Tapia R."/>
            <person name="Land M."/>
            <person name="Hauser L."/>
            <person name="Markowitz V."/>
            <person name="Cheng J.-F."/>
            <person name="Hugenholtz P."/>
            <person name="Woyke T."/>
            <person name="Wu D."/>
            <person name="Gronow S."/>
            <person name="Wellnitz S."/>
            <person name="Brambilla E."/>
            <person name="Klenk H.-P."/>
            <person name="Eisen J.A."/>
        </authorList>
    </citation>
    <scope>NUCLEOTIDE SEQUENCE</scope>
    <source>
        <strain>WB4</strain>
    </source>
</reference>
<dbReference type="PANTHER" id="PTHR40078">
    <property type="entry name" value="INTEGRAL MEMBRANE PROTEIN-RELATED"/>
    <property type="match status" value="1"/>
</dbReference>
<dbReference type="eggNOG" id="COG1102">
    <property type="taxonomic scope" value="Bacteria"/>
</dbReference>
<dbReference type="Pfam" id="PF13189">
    <property type="entry name" value="Cytidylate_kin2"/>
    <property type="match status" value="1"/>
</dbReference>
<accession>E4T2Q2</accession>
<dbReference type="eggNOG" id="COG2364">
    <property type="taxonomic scope" value="Bacteria"/>
</dbReference>
<proteinExistence type="predicted"/>
<feature type="transmembrane region" description="Helical" evidence="1">
    <location>
        <begin position="83"/>
        <end position="103"/>
    </location>
</feature>
<evidence type="ECO:0000313" key="3">
    <source>
        <dbReference type="Proteomes" id="UP000008718"/>
    </source>
</evidence>
<dbReference type="Proteomes" id="UP000008718">
    <property type="component" value="Chromosome"/>
</dbReference>
<dbReference type="Pfam" id="PF19700">
    <property type="entry name" value="DUF6198"/>
    <property type="match status" value="1"/>
</dbReference>
<reference evidence="2 3" key="2">
    <citation type="journal article" date="2011" name="Stand. Genomic Sci.">
        <title>Complete genome sequence of Paludibacter propionicigenes type strain (WB4).</title>
        <authorList>
            <person name="Gronow S."/>
            <person name="Munk C."/>
            <person name="Lapidus A."/>
            <person name="Nolan M."/>
            <person name="Lucas S."/>
            <person name="Hammon N."/>
            <person name="Deshpande S."/>
            <person name="Cheng J.F."/>
            <person name="Tapia R."/>
            <person name="Han C."/>
            <person name="Goodwin L."/>
            <person name="Pitluck S."/>
            <person name="Liolios K."/>
            <person name="Ivanova N."/>
            <person name="Mavromatis K."/>
            <person name="Mikhailova N."/>
            <person name="Pati A."/>
            <person name="Chen A."/>
            <person name="Palaniappan K."/>
            <person name="Land M."/>
            <person name="Hauser L."/>
            <person name="Chang Y.J."/>
            <person name="Jeffries C.D."/>
            <person name="Brambilla E."/>
            <person name="Rohde M."/>
            <person name="Goker M."/>
            <person name="Detter J.C."/>
            <person name="Woyke T."/>
            <person name="Bristow J."/>
            <person name="Eisen J.A."/>
            <person name="Markowitz V."/>
            <person name="Hugenholtz P."/>
            <person name="Kyrpides N.C."/>
            <person name="Klenk H.P."/>
        </authorList>
    </citation>
    <scope>NUCLEOTIDE SEQUENCE [LARGE SCALE GENOMIC DNA]</scope>
    <source>
        <strain evidence="3">DSM 17365 / JCM 13257 / WB4</strain>
    </source>
</reference>
<keyword evidence="1" id="KW-0472">Membrane</keyword>
<feature type="transmembrane region" description="Helical" evidence="1">
    <location>
        <begin position="109"/>
        <end position="128"/>
    </location>
</feature>
<dbReference type="AlphaFoldDB" id="E4T2Q2"/>
<dbReference type="STRING" id="694427.Palpr_0844"/>
<gene>
    <name evidence="2" type="ordered locus">Palpr_0844</name>
</gene>